<keyword evidence="2" id="KW-1185">Reference proteome</keyword>
<dbReference type="Proteomes" id="UP001141806">
    <property type="component" value="Unassembled WGS sequence"/>
</dbReference>
<comment type="caution">
    <text evidence="1">The sequence shown here is derived from an EMBL/GenBank/DDBJ whole genome shotgun (WGS) entry which is preliminary data.</text>
</comment>
<evidence type="ECO:0000313" key="2">
    <source>
        <dbReference type="Proteomes" id="UP001141806"/>
    </source>
</evidence>
<accession>A0A9Q0JYY8</accession>
<dbReference type="AlphaFoldDB" id="A0A9Q0JYY8"/>
<dbReference type="EMBL" id="JAMYWD010000011">
    <property type="protein sequence ID" value="KAJ4955368.1"/>
    <property type="molecule type" value="Genomic_DNA"/>
</dbReference>
<organism evidence="1 2">
    <name type="scientific">Protea cynaroides</name>
    <dbReference type="NCBI Taxonomy" id="273540"/>
    <lineage>
        <taxon>Eukaryota</taxon>
        <taxon>Viridiplantae</taxon>
        <taxon>Streptophyta</taxon>
        <taxon>Embryophyta</taxon>
        <taxon>Tracheophyta</taxon>
        <taxon>Spermatophyta</taxon>
        <taxon>Magnoliopsida</taxon>
        <taxon>Proteales</taxon>
        <taxon>Proteaceae</taxon>
        <taxon>Protea</taxon>
    </lineage>
</organism>
<gene>
    <name evidence="1" type="ORF">NE237_012151</name>
</gene>
<name>A0A9Q0JYY8_9MAGN</name>
<evidence type="ECO:0000313" key="1">
    <source>
        <dbReference type="EMBL" id="KAJ4955368.1"/>
    </source>
</evidence>
<sequence>MGRKLDRVVKMVQTLVRRVIRTLKMIDSKEDLKIQSQGGGDVTRTSWVILIREPKVPSTYYDMNSRFRSGSWSAGLTPLALIGSQMAGMSGRRKGLMRPPAPVNLAENLPWPPVGGLIGPNLLGLVDVEYIENMLIGDAHTSLFTLLVLLNYVATDEAARYDALVDELSEALKAKMKLSGTGVDEAADEVPDLYDFIPPLLDDM</sequence>
<protein>
    <submittedName>
        <fullName evidence="1">Uncharacterized protein</fullName>
    </submittedName>
</protein>
<reference evidence="1" key="1">
    <citation type="journal article" date="2023" name="Plant J.">
        <title>The genome of the king protea, Protea cynaroides.</title>
        <authorList>
            <person name="Chang J."/>
            <person name="Duong T.A."/>
            <person name="Schoeman C."/>
            <person name="Ma X."/>
            <person name="Roodt D."/>
            <person name="Barker N."/>
            <person name="Li Z."/>
            <person name="Van de Peer Y."/>
            <person name="Mizrachi E."/>
        </authorList>
    </citation>
    <scope>NUCLEOTIDE SEQUENCE</scope>
    <source>
        <tissue evidence="1">Young leaves</tissue>
    </source>
</reference>
<proteinExistence type="predicted"/>